<dbReference type="Gene3D" id="2.60.200.20">
    <property type="match status" value="1"/>
</dbReference>
<dbReference type="RefSeq" id="WP_133398817.1">
    <property type="nucleotide sequence ID" value="NZ_SMZX01000001.1"/>
</dbReference>
<dbReference type="AlphaFoldDB" id="A0A4V3B3Q7"/>
<dbReference type="PROSITE" id="PS50006">
    <property type="entry name" value="FHA_DOMAIN"/>
    <property type="match status" value="1"/>
</dbReference>
<feature type="compositionally biased region" description="Low complexity" evidence="2">
    <location>
        <begin position="157"/>
        <end position="172"/>
    </location>
</feature>
<dbReference type="Proteomes" id="UP000295633">
    <property type="component" value="Unassembled WGS sequence"/>
</dbReference>
<dbReference type="CDD" id="cd00060">
    <property type="entry name" value="FHA"/>
    <property type="match status" value="1"/>
</dbReference>
<evidence type="ECO:0000313" key="4">
    <source>
        <dbReference type="EMBL" id="TDL45673.1"/>
    </source>
</evidence>
<evidence type="ECO:0000256" key="1">
    <source>
        <dbReference type="ARBA" id="ARBA00022553"/>
    </source>
</evidence>
<proteinExistence type="predicted"/>
<feature type="region of interest" description="Disordered" evidence="2">
    <location>
        <begin position="157"/>
        <end position="297"/>
    </location>
</feature>
<evidence type="ECO:0000313" key="5">
    <source>
        <dbReference type="Proteomes" id="UP000295633"/>
    </source>
</evidence>
<dbReference type="InterPro" id="IPR000253">
    <property type="entry name" value="FHA_dom"/>
</dbReference>
<evidence type="ECO:0000256" key="2">
    <source>
        <dbReference type="SAM" id="MobiDB-lite"/>
    </source>
</evidence>
<feature type="compositionally biased region" description="Low complexity" evidence="2">
    <location>
        <begin position="208"/>
        <end position="224"/>
    </location>
</feature>
<name>A0A4V3B3Q7_9MICO</name>
<evidence type="ECO:0000259" key="3">
    <source>
        <dbReference type="PROSITE" id="PS50006"/>
    </source>
</evidence>
<dbReference type="EMBL" id="SMZX01000001">
    <property type="protein sequence ID" value="TDL45673.1"/>
    <property type="molecule type" value="Genomic_DNA"/>
</dbReference>
<keyword evidence="1" id="KW-0597">Phosphoprotein</keyword>
<dbReference type="SUPFAM" id="SSF49879">
    <property type="entry name" value="SMAD/FHA domain"/>
    <property type="match status" value="1"/>
</dbReference>
<protein>
    <submittedName>
        <fullName evidence="4">FHA domain-containing protein</fullName>
    </submittedName>
</protein>
<feature type="domain" description="FHA" evidence="3">
    <location>
        <begin position="388"/>
        <end position="444"/>
    </location>
</feature>
<comment type="caution">
    <text evidence="4">The sequence shown here is derived from an EMBL/GenBank/DDBJ whole genome shotgun (WGS) entry which is preliminary data.</text>
</comment>
<organism evidence="4 5">
    <name type="scientific">Microbacterium oleivorans</name>
    <dbReference type="NCBI Taxonomy" id="273677"/>
    <lineage>
        <taxon>Bacteria</taxon>
        <taxon>Bacillati</taxon>
        <taxon>Actinomycetota</taxon>
        <taxon>Actinomycetes</taxon>
        <taxon>Micrococcales</taxon>
        <taxon>Microbacteriaceae</taxon>
        <taxon>Microbacterium</taxon>
    </lineage>
</organism>
<dbReference type="InterPro" id="IPR008984">
    <property type="entry name" value="SMAD_FHA_dom_sf"/>
</dbReference>
<sequence>MRSVRYRPDGNAEAWRAAVTGSALAVLPPAVTPHAVEGVWRRLDGGGIGAVLESLTGAFGTSLAAIPPFGLAVAEGDGVRVAVRGPVTLVVETADGVDAISGDGVATWTERFLAGVVRVSVDLGTGTDADMLPIASGVVPAAEVVFDLAGGDSPTPVVATPAVSAPAAEPEPALEPVPEPEPEPVAEPEPVLEPEPEPAVEPAPAAEPEPAAEAASSPEVESPADLGETIASPRTRAKEPASELAPEPATPGLVTGVPPLHTLGGSPVSTPGGSAPHSAATPSETVSGIDDDPELGATVASPRTAAKGTTAVPALPPFVPPVPPLPPDVAGAAQLGDHDGATVSVAEARAMRAASTSYDSIEDVPPRSPSRGRIRLADGRVVELERTVIIGRRPRSTRPAENDLPTLVAVDGPQHDISRNHVEIRAEGEHVLAVDLASTNGTVLLRGGHDPVRLHPNEPTMVIDADLLDLGDGVTLTFEDLP</sequence>
<feature type="compositionally biased region" description="Acidic residues" evidence="2">
    <location>
        <begin position="178"/>
        <end position="198"/>
    </location>
</feature>
<reference evidence="4 5" key="1">
    <citation type="submission" date="2019-03" db="EMBL/GenBank/DDBJ databases">
        <title>Genome Sequencing and Assembly of Various Microbes Isolated from Partially Reclaimed Soil and Acid Mine Drainage (AMD) Site.</title>
        <authorList>
            <person name="Steinbock B."/>
            <person name="Bechtold R."/>
            <person name="Sevigny J.L."/>
            <person name="Thomas D."/>
            <person name="Cuthill L.R."/>
            <person name="Aveiro Johannsen E.J."/>
            <person name="Thomas K."/>
            <person name="Ghosh A."/>
        </authorList>
    </citation>
    <scope>NUCLEOTIDE SEQUENCE [LARGE SCALE GENOMIC DNA]</scope>
    <source>
        <strain evidence="4 5">F-B2</strain>
    </source>
</reference>
<gene>
    <name evidence="4" type="ORF">E2R54_04280</name>
</gene>
<dbReference type="Pfam" id="PF00498">
    <property type="entry name" value="FHA"/>
    <property type="match status" value="1"/>
</dbReference>
<accession>A0A4V3B3Q7</accession>